<protein>
    <submittedName>
        <fullName evidence="1">DUF4263 domain-containing protein</fullName>
    </submittedName>
</protein>
<evidence type="ECO:0000313" key="1">
    <source>
        <dbReference type="EMBL" id="MBK9983877.1"/>
    </source>
</evidence>
<sequence length="71" mass="8061">MSSDLSGGITQVLNQRDNFQKQFAIHKMNSDDKKFESFNSKCVVLMGSIADLNSKEISSFELFKIIVKMLK</sequence>
<comment type="caution">
    <text evidence="1">The sequence shown here is derived from an EMBL/GenBank/DDBJ whole genome shotgun (WGS) entry which is preliminary data.</text>
</comment>
<dbReference type="AlphaFoldDB" id="A0A9D7XUM7"/>
<name>A0A9D7XUM7_9BACT</name>
<organism evidence="1 2">
    <name type="scientific">Candidatus Opimibacter skivensis</name>
    <dbReference type="NCBI Taxonomy" id="2982028"/>
    <lineage>
        <taxon>Bacteria</taxon>
        <taxon>Pseudomonadati</taxon>
        <taxon>Bacteroidota</taxon>
        <taxon>Saprospiria</taxon>
        <taxon>Saprospirales</taxon>
        <taxon>Saprospiraceae</taxon>
        <taxon>Candidatus Opimibacter</taxon>
    </lineage>
</organism>
<dbReference type="Proteomes" id="UP000808337">
    <property type="component" value="Unassembled WGS sequence"/>
</dbReference>
<evidence type="ECO:0000313" key="2">
    <source>
        <dbReference type="Proteomes" id="UP000808337"/>
    </source>
</evidence>
<dbReference type="EMBL" id="JADKGY010000029">
    <property type="protein sequence ID" value="MBK9983877.1"/>
    <property type="molecule type" value="Genomic_DNA"/>
</dbReference>
<gene>
    <name evidence="1" type="ORF">IPP15_16160</name>
</gene>
<proteinExistence type="predicted"/>
<accession>A0A9D7XUM7</accession>
<reference evidence="1 2" key="1">
    <citation type="submission" date="2020-10" db="EMBL/GenBank/DDBJ databases">
        <title>Connecting structure to function with the recovery of over 1000 high-quality activated sludge metagenome-assembled genomes encoding full-length rRNA genes using long-read sequencing.</title>
        <authorList>
            <person name="Singleton C.M."/>
            <person name="Petriglieri F."/>
            <person name="Kristensen J.M."/>
            <person name="Kirkegaard R.H."/>
            <person name="Michaelsen T.Y."/>
            <person name="Andersen M.H."/>
            <person name="Karst S.M."/>
            <person name="Dueholm M.S."/>
            <person name="Nielsen P.H."/>
            <person name="Albertsen M."/>
        </authorList>
    </citation>
    <scope>NUCLEOTIDE SEQUENCE [LARGE SCALE GENOMIC DNA]</scope>
    <source>
        <strain evidence="1">Ribe_18-Q3-R11-54_MAXAC.273</strain>
    </source>
</reference>